<dbReference type="SUPFAM" id="SSF51445">
    <property type="entry name" value="(Trans)glycosidases"/>
    <property type="match status" value="1"/>
</dbReference>
<keyword evidence="8" id="KW-0119">Carbohydrate metabolism</keyword>
<proteinExistence type="inferred from homology"/>
<dbReference type="InterPro" id="IPR017853">
    <property type="entry name" value="GH"/>
</dbReference>
<dbReference type="InterPro" id="IPR044901">
    <property type="entry name" value="Trehalose_TreZ_E-set_sf"/>
</dbReference>
<accession>A0ABS5VLJ7</accession>
<comment type="subcellular location">
    <subcellularLocation>
        <location evidence="1">Cytoplasm</location>
    </subcellularLocation>
</comment>
<dbReference type="Gene3D" id="3.20.20.80">
    <property type="entry name" value="Glycosidases"/>
    <property type="match status" value="1"/>
</dbReference>
<keyword evidence="9 14" id="KW-0326">Glycosidase</keyword>
<dbReference type="PANTHER" id="PTHR43651">
    <property type="entry name" value="1,4-ALPHA-GLUCAN-BRANCHING ENZYME"/>
    <property type="match status" value="1"/>
</dbReference>
<dbReference type="Gene3D" id="1.10.10.760">
    <property type="entry name" value="E-set domains of sugar-utilizing enzymes"/>
    <property type="match status" value="1"/>
</dbReference>
<evidence type="ECO:0000256" key="6">
    <source>
        <dbReference type="ARBA" id="ARBA00022490"/>
    </source>
</evidence>
<feature type="domain" description="Glycosyl hydrolase family 13 catalytic" evidence="15">
    <location>
        <begin position="92"/>
        <end position="461"/>
    </location>
</feature>
<dbReference type="PIRSF" id="PIRSF006337">
    <property type="entry name" value="Trehalose_TreZ"/>
    <property type="match status" value="1"/>
</dbReference>
<dbReference type="PANTHER" id="PTHR43651:SF11">
    <property type="entry name" value="MALTO-OLIGOSYLTREHALOSE TREHALOHYDROLASE"/>
    <property type="match status" value="1"/>
</dbReference>
<evidence type="ECO:0000256" key="4">
    <source>
        <dbReference type="ARBA" id="ARBA00012268"/>
    </source>
</evidence>
<dbReference type="Pfam" id="PF11941">
    <property type="entry name" value="DUF3459"/>
    <property type="match status" value="1"/>
</dbReference>
<evidence type="ECO:0000256" key="10">
    <source>
        <dbReference type="ARBA" id="ARBA00032057"/>
    </source>
</evidence>
<dbReference type="CDD" id="cd02853">
    <property type="entry name" value="E_set_MTHase_like_N"/>
    <property type="match status" value="1"/>
</dbReference>
<comment type="catalytic activity">
    <reaction evidence="12 14">
        <text>hydrolysis of (1-&gt;4)-alpha-D-glucosidic linkage in 4-alpha-D-[(1-&gt;4)-alpha-D-glucanosyl]n trehalose to yield trehalose and (1-&gt;4)-alpha-D-glucan.</text>
        <dbReference type="EC" id="3.2.1.141"/>
    </reaction>
</comment>
<evidence type="ECO:0000256" key="3">
    <source>
        <dbReference type="ARBA" id="ARBA00008061"/>
    </source>
</evidence>
<dbReference type="EMBL" id="JAHESD010000004">
    <property type="protein sequence ID" value="MBT1702246.1"/>
    <property type="molecule type" value="Genomic_DNA"/>
</dbReference>
<dbReference type="Proteomes" id="UP000772618">
    <property type="component" value="Unassembled WGS sequence"/>
</dbReference>
<keyword evidence="17" id="KW-1185">Reference proteome</keyword>
<comment type="pathway">
    <text evidence="2 14">Glycan biosynthesis; trehalose biosynthesis.</text>
</comment>
<dbReference type="InterPro" id="IPR012768">
    <property type="entry name" value="Trehalose_TreZ"/>
</dbReference>
<evidence type="ECO:0000256" key="14">
    <source>
        <dbReference type="PIRNR" id="PIRNR006337"/>
    </source>
</evidence>
<dbReference type="InterPro" id="IPR013783">
    <property type="entry name" value="Ig-like_fold"/>
</dbReference>
<evidence type="ECO:0000256" key="7">
    <source>
        <dbReference type="ARBA" id="ARBA00022801"/>
    </source>
</evidence>
<evidence type="ECO:0000256" key="11">
    <source>
        <dbReference type="ARBA" id="ARBA00033284"/>
    </source>
</evidence>
<sequence length="616" mass="70774">MGTTLATNLAGARFNGSECTFSVWAPLKERMILHLTESKRQVEMKKDDEGYFSITLKDVKQGAKYFFRPDNEKDYPDPTSFYQPEGVHGPSQVYTHDYEWKDQAWRGLPFKDLILYEVHVGTFTQEGTFEAIIPYLDELYETGINALELMPVSQFSGGRNWGYDGVYPYAVQNTYGGPDGLKRLVDACHQRGIAVFLDVVYNHIGPEGNYLPQYGPYFTDTYCTPWGDAINFDGDWSDGVRDYFCNNALYWFKYFHLDGLRLDAIHMAYDNGAYHFWQYVNDKVKQLQEEVGRPLHMIAESDLNSPRVINPLVIGGYGFTAQWLDDFHHALYVMLDPKGRERYIDFGLIEQLAKAYTDGFVHSGEYVKFRKRKHGVSSAGIPGDKFVAFNLNHDQIGNRIHAERLCVLVNHEKVKLGAAALMLSPYVPMLFMGEEYADQSPFYYFVSHTDPALVEAVRKGRKEEFKDYKGEGESPDPYDEKTFNDSKLKWVKRNEGKHKITLEWHKRLIQLRRSNKAIGNFDKNDITAQVIAQDALVIHRQAVGGSDHVLCLFNFGEQKVRYTMPLGNKKWRKILDSQEVQWSEDGKQKQTLPSLTTSSEEVVIPPTSVIVYEEVR</sequence>
<evidence type="ECO:0000256" key="13">
    <source>
        <dbReference type="NCBIfam" id="TIGR02402"/>
    </source>
</evidence>
<reference evidence="16 17" key="1">
    <citation type="submission" date="2021-05" db="EMBL/GenBank/DDBJ databases">
        <title>A Polyphasic approach of four new species of the genus Ohtaekwangia: Ohtaekwangia histidinii sp. nov., Ohtaekwangia cretensis sp. nov., Ohtaekwangia indiensis sp. nov., Ohtaekwangia reichenbachii sp. nov. from diverse environment.</title>
        <authorList>
            <person name="Octaviana S."/>
        </authorList>
    </citation>
    <scope>NUCLEOTIDE SEQUENCE [LARGE SCALE GENOMIC DNA]</scope>
    <source>
        <strain evidence="16 17">PWU20</strain>
    </source>
</reference>
<evidence type="ECO:0000313" key="17">
    <source>
        <dbReference type="Proteomes" id="UP000772618"/>
    </source>
</evidence>
<dbReference type="Pfam" id="PF00128">
    <property type="entry name" value="Alpha-amylase"/>
    <property type="match status" value="1"/>
</dbReference>
<dbReference type="RefSeq" id="WP_254152046.1">
    <property type="nucleotide sequence ID" value="NZ_JAHESD010000004.1"/>
</dbReference>
<dbReference type="InterPro" id="IPR006047">
    <property type="entry name" value="GH13_cat_dom"/>
</dbReference>
<dbReference type="SUPFAM" id="SSF81296">
    <property type="entry name" value="E set domains"/>
    <property type="match status" value="1"/>
</dbReference>
<evidence type="ECO:0000256" key="1">
    <source>
        <dbReference type="ARBA" id="ARBA00004496"/>
    </source>
</evidence>
<gene>
    <name evidence="16" type="primary">treZ</name>
    <name evidence="16" type="ORF">KK060_03090</name>
</gene>
<evidence type="ECO:0000256" key="2">
    <source>
        <dbReference type="ARBA" id="ARBA00005199"/>
    </source>
</evidence>
<evidence type="ECO:0000256" key="5">
    <source>
        <dbReference type="ARBA" id="ARBA00015938"/>
    </source>
</evidence>
<dbReference type="CDD" id="cd11325">
    <property type="entry name" value="AmyAc_GTHase"/>
    <property type="match status" value="1"/>
</dbReference>
<evidence type="ECO:0000256" key="8">
    <source>
        <dbReference type="ARBA" id="ARBA00023277"/>
    </source>
</evidence>
<protein>
    <recommendedName>
        <fullName evidence="5 13">Malto-oligosyltrehalose trehalohydrolase</fullName>
        <shortName evidence="14">MTHase</shortName>
        <ecNumber evidence="4 13">3.2.1.141</ecNumber>
    </recommendedName>
    <alternativeName>
        <fullName evidence="11 14">4-alpha-D-((1-&gt;4)-alpha-D-glucano)trehalose trehalohydrolase</fullName>
    </alternativeName>
    <alternativeName>
        <fullName evidence="10 14">Maltooligosyl trehalose trehalohydrolase</fullName>
    </alternativeName>
</protein>
<comment type="similarity">
    <text evidence="3 14">Belongs to the glycosyl hydrolase 13 family.</text>
</comment>
<keyword evidence="6" id="KW-0963">Cytoplasm</keyword>
<dbReference type="Gene3D" id="2.60.40.10">
    <property type="entry name" value="Immunoglobulins"/>
    <property type="match status" value="1"/>
</dbReference>
<name>A0ABS5VLJ7_9BACT</name>
<dbReference type="NCBIfam" id="TIGR02402">
    <property type="entry name" value="trehalose_TreZ"/>
    <property type="match status" value="1"/>
</dbReference>
<keyword evidence="7 14" id="KW-0378">Hydrolase</keyword>
<evidence type="ECO:0000256" key="12">
    <source>
        <dbReference type="ARBA" id="ARBA00034013"/>
    </source>
</evidence>
<dbReference type="SMART" id="SM00642">
    <property type="entry name" value="Aamy"/>
    <property type="match status" value="1"/>
</dbReference>
<dbReference type="EC" id="3.2.1.141" evidence="4 13"/>
<evidence type="ECO:0000259" key="15">
    <source>
        <dbReference type="SMART" id="SM00642"/>
    </source>
</evidence>
<evidence type="ECO:0000256" key="9">
    <source>
        <dbReference type="ARBA" id="ARBA00023295"/>
    </source>
</evidence>
<comment type="caution">
    <text evidence="16">The sequence shown here is derived from an EMBL/GenBank/DDBJ whole genome shotgun (WGS) entry which is preliminary data.</text>
</comment>
<dbReference type="InterPro" id="IPR022567">
    <property type="entry name" value="DUF3459"/>
</dbReference>
<organism evidence="16 17">
    <name type="scientific">Chryseosolibacter indicus</name>
    <dbReference type="NCBI Taxonomy" id="2782351"/>
    <lineage>
        <taxon>Bacteria</taxon>
        <taxon>Pseudomonadati</taxon>
        <taxon>Bacteroidota</taxon>
        <taxon>Cytophagia</taxon>
        <taxon>Cytophagales</taxon>
        <taxon>Chryseotaleaceae</taxon>
        <taxon>Chryseosolibacter</taxon>
    </lineage>
</organism>
<evidence type="ECO:0000313" key="16">
    <source>
        <dbReference type="EMBL" id="MBT1702246.1"/>
    </source>
</evidence>
<dbReference type="InterPro" id="IPR014756">
    <property type="entry name" value="Ig_E-set"/>
</dbReference>